<evidence type="ECO:0000313" key="2">
    <source>
        <dbReference type="Proteomes" id="UP000276133"/>
    </source>
</evidence>
<dbReference type="InterPro" id="IPR015943">
    <property type="entry name" value="WD40/YVTN_repeat-like_dom_sf"/>
</dbReference>
<keyword evidence="2" id="KW-1185">Reference proteome</keyword>
<dbReference type="OrthoDB" id="308449at2759"/>
<evidence type="ECO:0000313" key="1">
    <source>
        <dbReference type="EMBL" id="RNA16677.1"/>
    </source>
</evidence>
<reference evidence="1 2" key="1">
    <citation type="journal article" date="2018" name="Sci. Rep.">
        <title>Genomic signatures of local adaptation to the degree of environmental predictability in rotifers.</title>
        <authorList>
            <person name="Franch-Gras L."/>
            <person name="Hahn C."/>
            <person name="Garcia-Roger E.M."/>
            <person name="Carmona M.J."/>
            <person name="Serra M."/>
            <person name="Gomez A."/>
        </authorList>
    </citation>
    <scope>NUCLEOTIDE SEQUENCE [LARGE SCALE GENOMIC DNA]</scope>
    <source>
        <strain evidence="1">HYR1</strain>
    </source>
</reference>
<dbReference type="SUPFAM" id="SSF50978">
    <property type="entry name" value="WD40 repeat-like"/>
    <property type="match status" value="1"/>
</dbReference>
<protein>
    <submittedName>
        <fullName evidence="1">Uncharacterized protein</fullName>
    </submittedName>
</protein>
<dbReference type="InterPro" id="IPR001680">
    <property type="entry name" value="WD40_rpt"/>
</dbReference>
<feature type="non-terminal residue" evidence="1">
    <location>
        <position position="128"/>
    </location>
</feature>
<gene>
    <name evidence="1" type="ORF">BpHYR1_031348</name>
</gene>
<name>A0A3M7QZ83_BRAPC</name>
<dbReference type="Pfam" id="PF00400">
    <property type="entry name" value="WD40"/>
    <property type="match status" value="2"/>
</dbReference>
<dbReference type="EMBL" id="REGN01004652">
    <property type="protein sequence ID" value="RNA16677.1"/>
    <property type="molecule type" value="Genomic_DNA"/>
</dbReference>
<comment type="caution">
    <text evidence="1">The sequence shown here is derived from an EMBL/GenBank/DDBJ whole genome shotgun (WGS) entry which is preliminary data.</text>
</comment>
<dbReference type="InterPro" id="IPR036322">
    <property type="entry name" value="WD40_repeat_dom_sf"/>
</dbReference>
<dbReference type="STRING" id="10195.A0A3M7QZ83"/>
<organism evidence="1 2">
    <name type="scientific">Brachionus plicatilis</name>
    <name type="common">Marine rotifer</name>
    <name type="synonym">Brachionus muelleri</name>
    <dbReference type="NCBI Taxonomy" id="10195"/>
    <lineage>
        <taxon>Eukaryota</taxon>
        <taxon>Metazoa</taxon>
        <taxon>Spiralia</taxon>
        <taxon>Gnathifera</taxon>
        <taxon>Rotifera</taxon>
        <taxon>Eurotatoria</taxon>
        <taxon>Monogononta</taxon>
        <taxon>Pseudotrocha</taxon>
        <taxon>Ploima</taxon>
        <taxon>Brachionidae</taxon>
        <taxon>Brachionus</taxon>
    </lineage>
</organism>
<dbReference type="Gene3D" id="2.130.10.10">
    <property type="entry name" value="YVTN repeat-like/Quinoprotein amine dehydrogenase"/>
    <property type="match status" value="1"/>
</dbReference>
<proteinExistence type="predicted"/>
<sequence>MVLQIKMDEFHFAVKCENGRVKFFNQTLAICTIKVRKMSSFEGRFLAAGTSDGEIYFWNYYEMKLEIILCHYKSEISSLLVINDTYLISASTDGSLKVWILTDFSEMKLISNVHGKGLMKLKKFPNDQ</sequence>
<accession>A0A3M7QZ83</accession>
<dbReference type="AlphaFoldDB" id="A0A3M7QZ83"/>
<dbReference type="Proteomes" id="UP000276133">
    <property type="component" value="Unassembled WGS sequence"/>
</dbReference>